<feature type="domain" description="Major facilitator superfamily (MFS) profile" evidence="6">
    <location>
        <begin position="98"/>
        <end position="533"/>
    </location>
</feature>
<feature type="transmembrane region" description="Helical" evidence="5">
    <location>
        <begin position="20"/>
        <end position="44"/>
    </location>
</feature>
<feature type="transmembrane region" description="Helical" evidence="5">
    <location>
        <begin position="505"/>
        <end position="529"/>
    </location>
</feature>
<keyword evidence="3 5" id="KW-1133">Transmembrane helix</keyword>
<accession>A0A6F9DT20</accession>
<name>A0A6F9DT20_9ASCI</name>
<evidence type="ECO:0000256" key="3">
    <source>
        <dbReference type="ARBA" id="ARBA00022989"/>
    </source>
</evidence>
<feature type="transmembrane region" description="Helical" evidence="5">
    <location>
        <begin position="182"/>
        <end position="200"/>
    </location>
</feature>
<sequence>MTYDSLLESVGSFGIYQKKLFAIFFVNGIPNALLLTSIVFLHYMPEHQCTVDHLIPNNISRNSTLFQEISAVIGYRRSVENTSNSCLMYNVSQQAVELMLYQGVANFTEGVKVLHRNASLLAVPCQRGHSYDKNGFVQSAMMEFNGVCEQAWYKPFISSLYLAGMGFAALSGVLSDKFGRRPVFLFFTCLQFVVTFFTSFANEIRVYGACIFLCGLTQMVNYMAAFVLGTECTTPEYRNFISVSSFYSFSLGYMIGPLISYLIPNWRWMMRFNGLVGLLYIPMYWLIPESPRWLLAKGKIREAKVILLKIAKDNGQLDKMDAGAVELISKETVVKADENNKSLSTLRGLLELVRNPKMMVIVVVIEIAWCATAVVYFGLSLSAQNLNGNLFINCFLLGVLEIPGVLAAYIAVRYFSRPKSHAFFMFLAGVCCLVAALLKSVNGNATLAASLLGKAANSGVYYLVYIHSAEIAPTVSRNSLMCIGSIAGRIGSVIAPYFVYMVELYGFFAPFLALSAVTLTSAWLTLLFLPETRLQPLPDTVQDTLRLKTICQKIVCGRWQKKTDAKTAPA</sequence>
<dbReference type="EMBL" id="LR790298">
    <property type="protein sequence ID" value="CAB3266160.1"/>
    <property type="molecule type" value="mRNA"/>
</dbReference>
<gene>
    <name evidence="7" type="primary">Slc22a5-005</name>
</gene>
<feature type="transmembrane region" description="Helical" evidence="5">
    <location>
        <begin position="206"/>
        <end position="228"/>
    </location>
</feature>
<feature type="transmembrane region" description="Helical" evidence="5">
    <location>
        <begin position="269"/>
        <end position="287"/>
    </location>
</feature>
<evidence type="ECO:0000256" key="1">
    <source>
        <dbReference type="ARBA" id="ARBA00004141"/>
    </source>
</evidence>
<keyword evidence="2 5" id="KW-0812">Transmembrane</keyword>
<dbReference type="InterPro" id="IPR005828">
    <property type="entry name" value="MFS_sugar_transport-like"/>
</dbReference>
<feature type="transmembrane region" description="Helical" evidence="5">
    <location>
        <begin position="151"/>
        <end position="170"/>
    </location>
</feature>
<feature type="transmembrane region" description="Helical" evidence="5">
    <location>
        <begin position="478"/>
        <end position="499"/>
    </location>
</feature>
<feature type="transmembrane region" description="Helical" evidence="5">
    <location>
        <begin position="422"/>
        <end position="441"/>
    </location>
</feature>
<evidence type="ECO:0000256" key="2">
    <source>
        <dbReference type="ARBA" id="ARBA00022692"/>
    </source>
</evidence>
<dbReference type="GO" id="GO:0022857">
    <property type="term" value="F:transmembrane transporter activity"/>
    <property type="evidence" value="ECO:0007669"/>
    <property type="project" value="InterPro"/>
</dbReference>
<feature type="transmembrane region" description="Helical" evidence="5">
    <location>
        <begin position="390"/>
        <end position="410"/>
    </location>
</feature>
<evidence type="ECO:0000256" key="4">
    <source>
        <dbReference type="ARBA" id="ARBA00023136"/>
    </source>
</evidence>
<feature type="transmembrane region" description="Helical" evidence="5">
    <location>
        <begin position="240"/>
        <end position="263"/>
    </location>
</feature>
<evidence type="ECO:0000313" key="7">
    <source>
        <dbReference type="EMBL" id="CAB3266160.1"/>
    </source>
</evidence>
<feature type="transmembrane region" description="Helical" evidence="5">
    <location>
        <begin position="358"/>
        <end position="378"/>
    </location>
</feature>
<dbReference type="SUPFAM" id="SSF103473">
    <property type="entry name" value="MFS general substrate transporter"/>
    <property type="match status" value="1"/>
</dbReference>
<proteinExistence type="evidence at transcript level"/>
<dbReference type="Pfam" id="PF00083">
    <property type="entry name" value="Sugar_tr"/>
    <property type="match status" value="1"/>
</dbReference>
<dbReference type="Gene3D" id="1.20.1250.20">
    <property type="entry name" value="MFS general substrate transporter like domains"/>
    <property type="match status" value="1"/>
</dbReference>
<keyword evidence="4 5" id="KW-0472">Membrane</keyword>
<comment type="subcellular location">
    <subcellularLocation>
        <location evidence="1">Membrane</location>
        <topology evidence="1">Multi-pass membrane protein</topology>
    </subcellularLocation>
</comment>
<dbReference type="GO" id="GO:0016020">
    <property type="term" value="C:membrane"/>
    <property type="evidence" value="ECO:0007669"/>
    <property type="project" value="UniProtKB-SubCell"/>
</dbReference>
<organism evidence="7">
    <name type="scientific">Phallusia mammillata</name>
    <dbReference type="NCBI Taxonomy" id="59560"/>
    <lineage>
        <taxon>Eukaryota</taxon>
        <taxon>Metazoa</taxon>
        <taxon>Chordata</taxon>
        <taxon>Tunicata</taxon>
        <taxon>Ascidiacea</taxon>
        <taxon>Phlebobranchia</taxon>
        <taxon>Ascidiidae</taxon>
        <taxon>Phallusia</taxon>
    </lineage>
</organism>
<dbReference type="PANTHER" id="PTHR24064">
    <property type="entry name" value="SOLUTE CARRIER FAMILY 22 MEMBER"/>
    <property type="match status" value="1"/>
</dbReference>
<evidence type="ECO:0000256" key="5">
    <source>
        <dbReference type="SAM" id="Phobius"/>
    </source>
</evidence>
<dbReference type="AlphaFoldDB" id="A0A6F9DT20"/>
<dbReference type="InterPro" id="IPR005829">
    <property type="entry name" value="Sugar_transporter_CS"/>
</dbReference>
<dbReference type="PROSITE" id="PS00216">
    <property type="entry name" value="SUGAR_TRANSPORT_1"/>
    <property type="match status" value="1"/>
</dbReference>
<dbReference type="InterPro" id="IPR020846">
    <property type="entry name" value="MFS_dom"/>
</dbReference>
<protein>
    <submittedName>
        <fullName evidence="7">Solute carrier family 22 member 5-like</fullName>
    </submittedName>
</protein>
<evidence type="ECO:0000259" key="6">
    <source>
        <dbReference type="PROSITE" id="PS50850"/>
    </source>
</evidence>
<reference evidence="7" key="1">
    <citation type="submission" date="2020-04" db="EMBL/GenBank/DDBJ databases">
        <authorList>
            <person name="Neveu A P."/>
        </authorList>
    </citation>
    <scope>NUCLEOTIDE SEQUENCE</scope>
    <source>
        <tissue evidence="7">Whole embryo</tissue>
    </source>
</reference>
<dbReference type="PROSITE" id="PS50850">
    <property type="entry name" value="MFS"/>
    <property type="match status" value="1"/>
</dbReference>
<dbReference type="InterPro" id="IPR036259">
    <property type="entry name" value="MFS_trans_sf"/>
</dbReference>